<organism evidence="1 2">
    <name type="scientific">Favolaschia claudopus</name>
    <dbReference type="NCBI Taxonomy" id="2862362"/>
    <lineage>
        <taxon>Eukaryota</taxon>
        <taxon>Fungi</taxon>
        <taxon>Dikarya</taxon>
        <taxon>Basidiomycota</taxon>
        <taxon>Agaricomycotina</taxon>
        <taxon>Agaricomycetes</taxon>
        <taxon>Agaricomycetidae</taxon>
        <taxon>Agaricales</taxon>
        <taxon>Marasmiineae</taxon>
        <taxon>Mycenaceae</taxon>
        <taxon>Favolaschia</taxon>
    </lineage>
</organism>
<gene>
    <name evidence="1" type="ORF">R3P38DRAFT_2473700</name>
</gene>
<dbReference type="Proteomes" id="UP001362999">
    <property type="component" value="Unassembled WGS sequence"/>
</dbReference>
<feature type="non-terminal residue" evidence="1">
    <location>
        <position position="1"/>
    </location>
</feature>
<proteinExistence type="predicted"/>
<dbReference type="EMBL" id="JAWWNJ010000023">
    <property type="protein sequence ID" value="KAK7032767.1"/>
    <property type="molecule type" value="Genomic_DNA"/>
</dbReference>
<keyword evidence="2" id="KW-1185">Reference proteome</keyword>
<feature type="non-terminal residue" evidence="1">
    <location>
        <position position="58"/>
    </location>
</feature>
<dbReference type="AlphaFoldDB" id="A0AAW0C0K6"/>
<reference evidence="1 2" key="1">
    <citation type="journal article" date="2024" name="J Genomics">
        <title>Draft genome sequencing and assembly of Favolaschia claudopus CIRM-BRFM 2984 isolated from oak limbs.</title>
        <authorList>
            <person name="Navarro D."/>
            <person name="Drula E."/>
            <person name="Chaduli D."/>
            <person name="Cazenave R."/>
            <person name="Ahrendt S."/>
            <person name="Wang J."/>
            <person name="Lipzen A."/>
            <person name="Daum C."/>
            <person name="Barry K."/>
            <person name="Grigoriev I.V."/>
            <person name="Favel A."/>
            <person name="Rosso M.N."/>
            <person name="Martin F."/>
        </authorList>
    </citation>
    <scope>NUCLEOTIDE SEQUENCE [LARGE SCALE GENOMIC DNA]</scope>
    <source>
        <strain evidence="1 2">CIRM-BRFM 2984</strain>
    </source>
</reference>
<accession>A0AAW0C0K6</accession>
<sequence length="58" mass="6278">VFIQTGATCTIHTETPLPMGYHHDFSNFHRVNEEGTKCVVAAAKAGGVRYHSSSPTAF</sequence>
<name>A0AAW0C0K6_9AGAR</name>
<evidence type="ECO:0000313" key="2">
    <source>
        <dbReference type="Proteomes" id="UP001362999"/>
    </source>
</evidence>
<evidence type="ECO:0000313" key="1">
    <source>
        <dbReference type="EMBL" id="KAK7032767.1"/>
    </source>
</evidence>
<protein>
    <submittedName>
        <fullName evidence="1">Uncharacterized protein</fullName>
    </submittedName>
</protein>
<comment type="caution">
    <text evidence="1">The sequence shown here is derived from an EMBL/GenBank/DDBJ whole genome shotgun (WGS) entry which is preliminary data.</text>
</comment>